<comment type="catalytic activity">
    <reaction evidence="7">
        <text>L-threonyl-[protein] + ATP = O-phospho-L-threonyl-[protein] + ADP + H(+)</text>
        <dbReference type="Rhea" id="RHEA:46608"/>
        <dbReference type="Rhea" id="RHEA-COMP:11060"/>
        <dbReference type="Rhea" id="RHEA-COMP:11605"/>
        <dbReference type="ChEBI" id="CHEBI:15378"/>
        <dbReference type="ChEBI" id="CHEBI:30013"/>
        <dbReference type="ChEBI" id="CHEBI:30616"/>
        <dbReference type="ChEBI" id="CHEBI:61977"/>
        <dbReference type="ChEBI" id="CHEBI:456216"/>
        <dbReference type="EC" id="2.7.11.1"/>
    </reaction>
</comment>
<dbReference type="PROSITE" id="PS00107">
    <property type="entry name" value="PROTEIN_KINASE_ATP"/>
    <property type="match status" value="1"/>
</dbReference>
<dbReference type="InterPro" id="IPR017441">
    <property type="entry name" value="Protein_kinase_ATP_BS"/>
</dbReference>
<evidence type="ECO:0000313" key="12">
    <source>
        <dbReference type="Proteomes" id="UP000278807"/>
    </source>
</evidence>
<dbReference type="GO" id="GO:0051726">
    <property type="term" value="P:regulation of cell cycle"/>
    <property type="evidence" value="ECO:0007669"/>
    <property type="project" value="TreeGrafter"/>
</dbReference>
<reference evidence="13" key="1">
    <citation type="submission" date="2017-02" db="UniProtKB">
        <authorList>
            <consortium name="WormBaseParasite"/>
        </authorList>
    </citation>
    <scope>IDENTIFICATION</scope>
</reference>
<gene>
    <name evidence="11" type="ORF">HNAJ_LOCUS5230</name>
</gene>
<dbReference type="GO" id="GO:0005524">
    <property type="term" value="F:ATP binding"/>
    <property type="evidence" value="ECO:0007669"/>
    <property type="project" value="UniProtKB-UniRule"/>
</dbReference>
<dbReference type="EC" id="2.7.11.1" evidence="1"/>
<dbReference type="Gene3D" id="3.30.200.20">
    <property type="entry name" value="Phosphorylase Kinase, domain 1"/>
    <property type="match status" value="2"/>
</dbReference>
<evidence type="ECO:0000256" key="6">
    <source>
        <dbReference type="ARBA" id="ARBA00022840"/>
    </source>
</evidence>
<dbReference type="WBParaSite" id="HNAJ_0000523201-mRNA-1">
    <property type="protein sequence ID" value="HNAJ_0000523201-mRNA-1"/>
    <property type="gene ID" value="HNAJ_0000523201"/>
</dbReference>
<evidence type="ECO:0000256" key="3">
    <source>
        <dbReference type="ARBA" id="ARBA00022679"/>
    </source>
</evidence>
<evidence type="ECO:0000256" key="5">
    <source>
        <dbReference type="ARBA" id="ARBA00022777"/>
    </source>
</evidence>
<evidence type="ECO:0000256" key="4">
    <source>
        <dbReference type="ARBA" id="ARBA00022741"/>
    </source>
</evidence>
<evidence type="ECO:0000256" key="1">
    <source>
        <dbReference type="ARBA" id="ARBA00012513"/>
    </source>
</evidence>
<dbReference type="InterPro" id="IPR011009">
    <property type="entry name" value="Kinase-like_dom_sf"/>
</dbReference>
<comment type="catalytic activity">
    <reaction evidence="8">
        <text>L-seryl-[protein] + ATP = O-phospho-L-seryl-[protein] + ADP + H(+)</text>
        <dbReference type="Rhea" id="RHEA:17989"/>
        <dbReference type="Rhea" id="RHEA-COMP:9863"/>
        <dbReference type="Rhea" id="RHEA-COMP:11604"/>
        <dbReference type="ChEBI" id="CHEBI:15378"/>
        <dbReference type="ChEBI" id="CHEBI:29999"/>
        <dbReference type="ChEBI" id="CHEBI:30616"/>
        <dbReference type="ChEBI" id="CHEBI:83421"/>
        <dbReference type="ChEBI" id="CHEBI:456216"/>
        <dbReference type="EC" id="2.7.11.1"/>
    </reaction>
</comment>
<evidence type="ECO:0000313" key="11">
    <source>
        <dbReference type="EMBL" id="VDO01090.1"/>
    </source>
</evidence>
<accession>A0A0R3TDU3</accession>
<keyword evidence="5" id="KW-0418">Kinase</keyword>
<dbReference type="STRING" id="102285.A0A0R3TDU3"/>
<protein>
    <recommendedName>
        <fullName evidence="1">non-specific serine/threonine protein kinase</fullName>
        <ecNumber evidence="1">2.7.11.1</ecNumber>
    </recommendedName>
</protein>
<sequence>MSSSTATRPNTRDSEQRDIHFILKVWSLGSVDNRDDVIHKSPGSGVVNQMDIIETTVERIISKKGAVSQVYKAHDKRRGIDLAIKKIHHDDCKKKSLEVKILESLRGCPNIIQLLGSIDARFVEPLLFYRAKDRVGQLAAIIKIVGIESIMNYVQLNNIRIDTKLEAQISLYDREYHQCANDAYKEADDLMCKLMTVDPFRRITARQVFSHPFLKKFHYDEEVDARLASKFNADCSLSMNKLDNNLAHFDCKFVACVGEGSFGQVHRVRTDTEWKTLAVKIMKQNNLSKFHQECEILEKLRDAPNVIKFFGTVTGVSSI</sequence>
<dbReference type="SMART" id="SM00220">
    <property type="entry name" value="S_TKc"/>
    <property type="match status" value="1"/>
</dbReference>
<dbReference type="PANTHER" id="PTHR24054:SF0">
    <property type="entry name" value="CASEIN KINASE II SUBUNIT ALPHA"/>
    <property type="match status" value="1"/>
</dbReference>
<dbReference type="SUPFAM" id="SSF56112">
    <property type="entry name" value="Protein kinase-like (PK-like)"/>
    <property type="match status" value="2"/>
</dbReference>
<evidence type="ECO:0000256" key="7">
    <source>
        <dbReference type="ARBA" id="ARBA00047899"/>
    </source>
</evidence>
<dbReference type="AlphaFoldDB" id="A0A0R3TDU3"/>
<keyword evidence="3" id="KW-0808">Transferase</keyword>
<keyword evidence="4 9" id="KW-0547">Nucleotide-binding</keyword>
<dbReference type="InterPro" id="IPR000719">
    <property type="entry name" value="Prot_kinase_dom"/>
</dbReference>
<organism evidence="13">
    <name type="scientific">Rodentolepis nana</name>
    <name type="common">Dwarf tapeworm</name>
    <name type="synonym">Hymenolepis nana</name>
    <dbReference type="NCBI Taxonomy" id="102285"/>
    <lineage>
        <taxon>Eukaryota</taxon>
        <taxon>Metazoa</taxon>
        <taxon>Spiralia</taxon>
        <taxon>Lophotrochozoa</taxon>
        <taxon>Platyhelminthes</taxon>
        <taxon>Cestoda</taxon>
        <taxon>Eucestoda</taxon>
        <taxon>Cyclophyllidea</taxon>
        <taxon>Hymenolepididae</taxon>
        <taxon>Rodentolepis</taxon>
    </lineage>
</organism>
<keyword evidence="12" id="KW-1185">Reference proteome</keyword>
<dbReference type="Pfam" id="PF07714">
    <property type="entry name" value="PK_Tyr_Ser-Thr"/>
    <property type="match status" value="1"/>
</dbReference>
<dbReference type="Proteomes" id="UP000278807">
    <property type="component" value="Unassembled WGS sequence"/>
</dbReference>
<feature type="binding site" evidence="9">
    <location>
        <position position="280"/>
    </location>
    <ligand>
        <name>ATP</name>
        <dbReference type="ChEBI" id="CHEBI:30616"/>
    </ligand>
</feature>
<dbReference type="Gene3D" id="1.10.510.10">
    <property type="entry name" value="Transferase(Phosphotransferase) domain 1"/>
    <property type="match status" value="1"/>
</dbReference>
<dbReference type="EMBL" id="UZAE01004269">
    <property type="protein sequence ID" value="VDO01090.1"/>
    <property type="molecule type" value="Genomic_DNA"/>
</dbReference>
<keyword evidence="6 9" id="KW-0067">ATP-binding</keyword>
<evidence type="ECO:0000256" key="9">
    <source>
        <dbReference type="PROSITE-ProRule" id="PRU10141"/>
    </source>
</evidence>
<dbReference type="GO" id="GO:0005829">
    <property type="term" value="C:cytosol"/>
    <property type="evidence" value="ECO:0007669"/>
    <property type="project" value="TreeGrafter"/>
</dbReference>
<evidence type="ECO:0000313" key="13">
    <source>
        <dbReference type="WBParaSite" id="HNAJ_0000523201-mRNA-1"/>
    </source>
</evidence>
<dbReference type="InterPro" id="IPR001245">
    <property type="entry name" value="Ser-Thr/Tyr_kinase_cat_dom"/>
</dbReference>
<dbReference type="GO" id="GO:0005634">
    <property type="term" value="C:nucleus"/>
    <property type="evidence" value="ECO:0007669"/>
    <property type="project" value="TreeGrafter"/>
</dbReference>
<dbReference type="InterPro" id="IPR045216">
    <property type="entry name" value="CK2_alpha"/>
</dbReference>
<name>A0A0R3TDU3_RODNA</name>
<dbReference type="GO" id="GO:0005956">
    <property type="term" value="C:protein kinase CK2 complex"/>
    <property type="evidence" value="ECO:0007669"/>
    <property type="project" value="TreeGrafter"/>
</dbReference>
<dbReference type="PROSITE" id="PS50011">
    <property type="entry name" value="PROTEIN_KINASE_DOM"/>
    <property type="match status" value="1"/>
</dbReference>
<evidence type="ECO:0000256" key="2">
    <source>
        <dbReference type="ARBA" id="ARBA00022527"/>
    </source>
</evidence>
<evidence type="ECO:0000259" key="10">
    <source>
        <dbReference type="PROSITE" id="PS50011"/>
    </source>
</evidence>
<dbReference type="PANTHER" id="PTHR24054">
    <property type="entry name" value="CASEIN KINASE II SUBUNIT ALPHA"/>
    <property type="match status" value="1"/>
</dbReference>
<evidence type="ECO:0000256" key="8">
    <source>
        <dbReference type="ARBA" id="ARBA00048679"/>
    </source>
</evidence>
<feature type="domain" description="Protein kinase" evidence="10">
    <location>
        <begin position="251"/>
        <end position="319"/>
    </location>
</feature>
<reference evidence="11 12" key="2">
    <citation type="submission" date="2018-11" db="EMBL/GenBank/DDBJ databases">
        <authorList>
            <consortium name="Pathogen Informatics"/>
        </authorList>
    </citation>
    <scope>NUCLEOTIDE SEQUENCE [LARGE SCALE GENOMIC DNA]</scope>
</reference>
<dbReference type="GO" id="GO:0004674">
    <property type="term" value="F:protein serine/threonine kinase activity"/>
    <property type="evidence" value="ECO:0007669"/>
    <property type="project" value="UniProtKB-KW"/>
</dbReference>
<proteinExistence type="predicted"/>
<keyword evidence="2" id="KW-0723">Serine/threonine-protein kinase</keyword>